<dbReference type="InterPro" id="IPR045895">
    <property type="entry name" value="bHLH91-like"/>
</dbReference>
<comment type="caution">
    <text evidence="6">The sequence shown here is derived from an EMBL/GenBank/DDBJ whole genome shotgun (WGS) entry which is preliminary data.</text>
</comment>
<accession>A0A0K9Q094</accession>
<name>A0A0K9Q094_ZOSMR</name>
<comment type="similarity">
    <text evidence="1">Belongs to the bHLH protein family.</text>
</comment>
<dbReference type="GO" id="GO:0006355">
    <property type="term" value="P:regulation of DNA-templated transcription"/>
    <property type="evidence" value="ECO:0000318"/>
    <property type="project" value="GO_Central"/>
</dbReference>
<dbReference type="PANTHER" id="PTHR46834">
    <property type="entry name" value="TRANSCRIPTION FACTOR BHLH91"/>
    <property type="match status" value="1"/>
</dbReference>
<dbReference type="SUPFAM" id="SSF47459">
    <property type="entry name" value="HLH, helix-loop-helix DNA-binding domain"/>
    <property type="match status" value="1"/>
</dbReference>
<dbReference type="SMART" id="SM00353">
    <property type="entry name" value="HLH"/>
    <property type="match status" value="1"/>
</dbReference>
<evidence type="ECO:0000313" key="7">
    <source>
        <dbReference type="Proteomes" id="UP000036987"/>
    </source>
</evidence>
<dbReference type="GO" id="GO:0048658">
    <property type="term" value="P:anther wall tapetum development"/>
    <property type="evidence" value="ECO:0000318"/>
    <property type="project" value="GO_Central"/>
</dbReference>
<organism evidence="6 7">
    <name type="scientific">Zostera marina</name>
    <name type="common">Eelgrass</name>
    <dbReference type="NCBI Taxonomy" id="29655"/>
    <lineage>
        <taxon>Eukaryota</taxon>
        <taxon>Viridiplantae</taxon>
        <taxon>Streptophyta</taxon>
        <taxon>Embryophyta</taxon>
        <taxon>Tracheophyta</taxon>
        <taxon>Spermatophyta</taxon>
        <taxon>Magnoliopsida</taxon>
        <taxon>Liliopsida</taxon>
        <taxon>Zosteraceae</taxon>
        <taxon>Zostera</taxon>
    </lineage>
</organism>
<dbReference type="CDD" id="cd18918">
    <property type="entry name" value="bHLH_AtMYC1_like"/>
    <property type="match status" value="1"/>
</dbReference>
<protein>
    <recommendedName>
        <fullName evidence="5">BHLH domain-containing protein</fullName>
    </recommendedName>
</protein>
<dbReference type="GO" id="GO:0046983">
    <property type="term" value="F:protein dimerization activity"/>
    <property type="evidence" value="ECO:0007669"/>
    <property type="project" value="InterPro"/>
</dbReference>
<gene>
    <name evidence="6" type="ORF">ZOSMA_123G00440</name>
</gene>
<evidence type="ECO:0000256" key="2">
    <source>
        <dbReference type="ARBA" id="ARBA00023015"/>
    </source>
</evidence>
<dbReference type="AlphaFoldDB" id="A0A0K9Q094"/>
<dbReference type="InterPro" id="IPR011598">
    <property type="entry name" value="bHLH_dom"/>
</dbReference>
<dbReference type="Proteomes" id="UP000036987">
    <property type="component" value="Unassembled WGS sequence"/>
</dbReference>
<dbReference type="PANTHER" id="PTHR46834:SF1">
    <property type="entry name" value="TRANSCRIPTION FACTOR BHLH10"/>
    <property type="match status" value="1"/>
</dbReference>
<evidence type="ECO:0000256" key="1">
    <source>
        <dbReference type="ARBA" id="ARBA00005510"/>
    </source>
</evidence>
<dbReference type="InterPro" id="IPR036638">
    <property type="entry name" value="HLH_DNA-bd_sf"/>
</dbReference>
<evidence type="ECO:0000256" key="3">
    <source>
        <dbReference type="ARBA" id="ARBA00023163"/>
    </source>
</evidence>
<dbReference type="EMBL" id="LFYR01000252">
    <property type="protein sequence ID" value="KMZ74696.1"/>
    <property type="molecule type" value="Genomic_DNA"/>
</dbReference>
<dbReference type="OMA" id="LYEEMAC"/>
<dbReference type="InterPro" id="IPR045896">
    <property type="entry name" value="MYC1-like_bHLH"/>
</dbReference>
<evidence type="ECO:0000259" key="5">
    <source>
        <dbReference type="PROSITE" id="PS50888"/>
    </source>
</evidence>
<keyword evidence="7" id="KW-1185">Reference proteome</keyword>
<evidence type="ECO:0000313" key="6">
    <source>
        <dbReference type="EMBL" id="KMZ74696.1"/>
    </source>
</evidence>
<keyword evidence="3" id="KW-0804">Transcription</keyword>
<proteinExistence type="inferred from homology"/>
<dbReference type="OrthoDB" id="1932168at2759"/>
<dbReference type="Pfam" id="PF00010">
    <property type="entry name" value="HLH"/>
    <property type="match status" value="1"/>
</dbReference>
<feature type="domain" description="BHLH" evidence="5">
    <location>
        <begin position="299"/>
        <end position="348"/>
    </location>
</feature>
<dbReference type="GO" id="GO:0009555">
    <property type="term" value="P:pollen development"/>
    <property type="evidence" value="ECO:0000318"/>
    <property type="project" value="GO_Central"/>
</dbReference>
<dbReference type="Gene3D" id="4.10.280.10">
    <property type="entry name" value="Helix-loop-helix DNA-binding domain"/>
    <property type="match status" value="1"/>
</dbReference>
<evidence type="ECO:0000256" key="4">
    <source>
        <dbReference type="ARBA" id="ARBA00023242"/>
    </source>
</evidence>
<keyword evidence="4" id="KW-0539">Nucleus</keyword>
<sequence>MYEESGYYDPNPIPALLDGLTQDATSINSTGNILDTTNLIRTSTFSLEEFAHSTDHEPNCNVSAMGGLESLQHHLGFDLEQEIHSHLIHPDMPMPMMSLDNATSWDQNTHQDLGQLPHYMVNTDVQQQLDHHFPLQTQDPAQCYDTAPLPNYTTDPTPYTSSTPPPDLLNLLHLPRYTVAPPILPSLQQTPLLPTDIARNNNCYPLDIFGGSGDIPIGEDGGTMLQMGYHPPLPHHQNNLLRDLFHSLPQNYGVYSGAVDEGDAGGGGGGGGGMSVFQEDMNIGRYDKNPVFDYRREVKVEKGTFATEKQRRVQMNGKYDVLKSLIPNLSKTDRASIVMGAIDYIQELQRTVTELKLLIEKKRYGRNNKRSKIEMSMDPTVITPSSNDIIESSSVIRHLAGSDDNNIIINKDLLFNDTLRSSWLQRESRETFIDVRIVDDEVNLKMTQKKKMNCLLIAVKALDELQLDIVHVSAGFIGERYVFLFNTKIFEGSPVYASAIAKKMLEVMEKPYVPSPSKITARVLI</sequence>
<reference evidence="7" key="1">
    <citation type="journal article" date="2016" name="Nature">
        <title>The genome of the seagrass Zostera marina reveals angiosperm adaptation to the sea.</title>
        <authorList>
            <person name="Olsen J.L."/>
            <person name="Rouze P."/>
            <person name="Verhelst B."/>
            <person name="Lin Y.-C."/>
            <person name="Bayer T."/>
            <person name="Collen J."/>
            <person name="Dattolo E."/>
            <person name="De Paoli E."/>
            <person name="Dittami S."/>
            <person name="Maumus F."/>
            <person name="Michel G."/>
            <person name="Kersting A."/>
            <person name="Lauritano C."/>
            <person name="Lohaus R."/>
            <person name="Toepel M."/>
            <person name="Tonon T."/>
            <person name="Vanneste K."/>
            <person name="Amirebrahimi M."/>
            <person name="Brakel J."/>
            <person name="Bostroem C."/>
            <person name="Chovatia M."/>
            <person name="Grimwood J."/>
            <person name="Jenkins J.W."/>
            <person name="Jueterbock A."/>
            <person name="Mraz A."/>
            <person name="Stam W.T."/>
            <person name="Tice H."/>
            <person name="Bornberg-Bauer E."/>
            <person name="Green P.J."/>
            <person name="Pearson G.A."/>
            <person name="Procaccini G."/>
            <person name="Duarte C.M."/>
            <person name="Schmutz J."/>
            <person name="Reusch T.B.H."/>
            <person name="Van de Peer Y."/>
        </authorList>
    </citation>
    <scope>NUCLEOTIDE SEQUENCE [LARGE SCALE GENOMIC DNA]</scope>
    <source>
        <strain evidence="7">cv. Finnish</strain>
    </source>
</reference>
<keyword evidence="2" id="KW-0805">Transcription regulation</keyword>
<dbReference type="PROSITE" id="PS50888">
    <property type="entry name" value="BHLH"/>
    <property type="match status" value="1"/>
</dbReference>